<dbReference type="Proteomes" id="UP001500668">
    <property type="component" value="Unassembled WGS sequence"/>
</dbReference>
<keyword evidence="1" id="KW-0812">Transmembrane</keyword>
<keyword evidence="1" id="KW-1133">Transmembrane helix</keyword>
<dbReference type="EMBL" id="BAAACA010000056">
    <property type="protein sequence ID" value="GAA0624825.1"/>
    <property type="molecule type" value="Genomic_DNA"/>
</dbReference>
<sequence>MSGSGMGGEAGARSARSRALAVLRVRSRALAVALLPAAVAVVLLVADVQGRIDGRGWDTARWAVTGAAAVVLLAAAAVTAVIVRARPALSPTVELAESSAPDLYRLVRDLADRLDVPAPSAIALTPDCDSWLEDRTHPAHSVRGAGPGTRMLSALRGIPGARRRTDAAPVLVIGSPFLWWMRVGELRAILAPVVAGTGPSAQPDIASARRFVRGLDAAVAVTSGPAARPGARLVLCFVGPVARLLLRGCRAHAAEMERGVAAAASERAQTVDYGLRIVAQEQVGLAYAGWDRLLTRVAVPAWRMGRWPSRLDAGVVSALTELSRRDRLAEGFASRLGERPACDLLEEPGAADEAASLLAARLFHGGPARPGPDWSPVEWQHYPEEVVDRKWRAEAARLHRVLDGMDTVPGAEPAAPAAPTLARVLEHLTGAGRDGVALAAGIEAEVAVEEAAGPPLPSADLWGDSVPLFPLQPPRTGRDLLADHVTAMVCCAAVDTAGAAPGLDWLDGPALLVDGERKSDLASRVLALLEEGDAEPLRRWLVGVGVRPEKPVRLV</sequence>
<dbReference type="RefSeq" id="WP_344079918.1">
    <property type="nucleotide sequence ID" value="NZ_BAAACA010000056.1"/>
</dbReference>
<name>A0ABP3S717_9ACTN</name>
<feature type="transmembrane region" description="Helical" evidence="1">
    <location>
        <begin position="29"/>
        <end position="48"/>
    </location>
</feature>
<evidence type="ECO:0000313" key="3">
    <source>
        <dbReference type="Proteomes" id="UP001500668"/>
    </source>
</evidence>
<keyword evidence="3" id="KW-1185">Reference proteome</keyword>
<reference evidence="3" key="1">
    <citation type="journal article" date="2019" name="Int. J. Syst. Evol. Microbiol.">
        <title>The Global Catalogue of Microorganisms (GCM) 10K type strain sequencing project: providing services to taxonomists for standard genome sequencing and annotation.</title>
        <authorList>
            <consortium name="The Broad Institute Genomics Platform"/>
            <consortium name="The Broad Institute Genome Sequencing Center for Infectious Disease"/>
            <person name="Wu L."/>
            <person name="Ma J."/>
        </authorList>
    </citation>
    <scope>NUCLEOTIDE SEQUENCE [LARGE SCALE GENOMIC DNA]</scope>
    <source>
        <strain evidence="3">JCM 5067</strain>
    </source>
</reference>
<gene>
    <name evidence="2" type="ORF">GCM10010394_64430</name>
</gene>
<evidence type="ECO:0000313" key="2">
    <source>
        <dbReference type="EMBL" id="GAA0624825.1"/>
    </source>
</evidence>
<proteinExistence type="predicted"/>
<evidence type="ECO:0008006" key="4">
    <source>
        <dbReference type="Google" id="ProtNLM"/>
    </source>
</evidence>
<comment type="caution">
    <text evidence="2">The sequence shown here is derived from an EMBL/GenBank/DDBJ whole genome shotgun (WGS) entry which is preliminary data.</text>
</comment>
<evidence type="ECO:0000256" key="1">
    <source>
        <dbReference type="SAM" id="Phobius"/>
    </source>
</evidence>
<protein>
    <recommendedName>
        <fullName evidence="4">Integral membrane protein</fullName>
    </recommendedName>
</protein>
<keyword evidence="1" id="KW-0472">Membrane</keyword>
<feature type="transmembrane region" description="Helical" evidence="1">
    <location>
        <begin position="60"/>
        <end position="83"/>
    </location>
</feature>
<organism evidence="2 3">
    <name type="scientific">Streptomyces crystallinus</name>
    <dbReference type="NCBI Taxonomy" id="68191"/>
    <lineage>
        <taxon>Bacteria</taxon>
        <taxon>Bacillati</taxon>
        <taxon>Actinomycetota</taxon>
        <taxon>Actinomycetes</taxon>
        <taxon>Kitasatosporales</taxon>
        <taxon>Streptomycetaceae</taxon>
        <taxon>Streptomyces</taxon>
    </lineage>
</organism>
<accession>A0ABP3S717</accession>